<dbReference type="Pfam" id="PF00817">
    <property type="entry name" value="IMS"/>
    <property type="match status" value="1"/>
</dbReference>
<dbReference type="InterPro" id="IPR043502">
    <property type="entry name" value="DNA/RNA_pol_sf"/>
</dbReference>
<evidence type="ECO:0000256" key="2">
    <source>
        <dbReference type="SAM" id="MobiDB-lite"/>
    </source>
</evidence>
<keyword evidence="1" id="KW-0227">DNA damage</keyword>
<dbReference type="EMBL" id="CP116942">
    <property type="protein sequence ID" value="WCO68336.1"/>
    <property type="molecule type" value="Genomic_DNA"/>
</dbReference>
<dbReference type="AlphaFoldDB" id="A0AAE9YI83"/>
<dbReference type="Gene3D" id="3.40.1170.60">
    <property type="match status" value="1"/>
</dbReference>
<dbReference type="KEGG" id="ima:PO878_06290"/>
<proteinExistence type="predicted"/>
<feature type="region of interest" description="Disordered" evidence="2">
    <location>
        <begin position="158"/>
        <end position="190"/>
    </location>
</feature>
<evidence type="ECO:0000256" key="1">
    <source>
        <dbReference type="ARBA" id="ARBA00022763"/>
    </source>
</evidence>
<dbReference type="GO" id="GO:0006281">
    <property type="term" value="P:DNA repair"/>
    <property type="evidence" value="ECO:0007669"/>
    <property type="project" value="InterPro"/>
</dbReference>
<dbReference type="PROSITE" id="PS50173">
    <property type="entry name" value="UMUC"/>
    <property type="match status" value="1"/>
</dbReference>
<dbReference type="RefSeq" id="WP_272737853.1">
    <property type="nucleotide sequence ID" value="NZ_CP116942.1"/>
</dbReference>
<accession>A0AAE9YI83</accession>
<evidence type="ECO:0000259" key="3">
    <source>
        <dbReference type="PROSITE" id="PS50173"/>
    </source>
</evidence>
<evidence type="ECO:0000313" key="5">
    <source>
        <dbReference type="Proteomes" id="UP001216390"/>
    </source>
</evidence>
<dbReference type="InterPro" id="IPR001126">
    <property type="entry name" value="UmuC"/>
</dbReference>
<keyword evidence="5" id="KW-1185">Reference proteome</keyword>
<feature type="compositionally biased region" description="Low complexity" evidence="2">
    <location>
        <begin position="158"/>
        <end position="173"/>
    </location>
</feature>
<dbReference type="Proteomes" id="UP001216390">
    <property type="component" value="Chromosome"/>
</dbReference>
<dbReference type="PANTHER" id="PTHR35369:SF2">
    <property type="entry name" value="BLR3025 PROTEIN"/>
    <property type="match status" value="1"/>
</dbReference>
<evidence type="ECO:0000313" key="4">
    <source>
        <dbReference type="EMBL" id="WCO68336.1"/>
    </source>
</evidence>
<organism evidence="4 5">
    <name type="scientific">Iamia majanohamensis</name>
    <dbReference type="NCBI Taxonomy" id="467976"/>
    <lineage>
        <taxon>Bacteria</taxon>
        <taxon>Bacillati</taxon>
        <taxon>Actinomycetota</taxon>
        <taxon>Acidimicrobiia</taxon>
        <taxon>Acidimicrobiales</taxon>
        <taxon>Iamiaceae</taxon>
        <taxon>Iamia</taxon>
    </lineage>
</organism>
<sequence>MATDDLPERTLVVRVPDWPVLAAGHEGSDAVLVVHANRVVAASAAARAVGVRTGLRRREAQRRCSDATLVPADPARDARVFEPVAAALEAVTPRVEVSRPGAAAFGTRGPSCYHGGDAALGARVLEVLAAALPRPAPVRVGVADGSFAATCAARAGPPARALGPGDAGDPPEGAGEGPVRVTPPGGSPEALAPWPVRAAAAHLGTPEAEVAAEVLGRLGVVTLGALAALPAPDVLARFGTDGALLHRLARGLDPWPLATRRPAPELALATELDPTVERVDALAFRAVALADELHARLAGDGRVCLRLAIEVETEHGELRRRSWRHEGGLTAAAVAERARWQLDGWLSGPVAERPTAGITRLLLDPEEVVAARGRQLGFWGGETRIDEGAARALARVAALLGTEAVAVPEVRGGRGPGDRVGTVPAAAVDLTGARVVVRPGSEGPWPGHLPAPSPALVFPDPAAVDLRDAEDRPVGVGGRGLISAAPARLGRHRVVGWAGPWPAEERWWDPDRARRRARVQVVLEDGSAHLLALEHGTWHLEGTYD</sequence>
<name>A0AAE9YI83_9ACTN</name>
<protein>
    <recommendedName>
        <fullName evidence="3">UmuC domain-containing protein</fullName>
    </recommendedName>
</protein>
<dbReference type="SUPFAM" id="SSF56672">
    <property type="entry name" value="DNA/RNA polymerases"/>
    <property type="match status" value="1"/>
</dbReference>
<gene>
    <name evidence="4" type="ORF">PO878_06290</name>
</gene>
<dbReference type="PANTHER" id="PTHR35369">
    <property type="entry name" value="BLR3025 PROTEIN-RELATED"/>
    <property type="match status" value="1"/>
</dbReference>
<reference evidence="4" key="1">
    <citation type="submission" date="2023-01" db="EMBL/GenBank/DDBJ databases">
        <title>The diversity of Class Acidimicrobiia in South China Sea sediment environments and the proposal of Iamia marina sp. nov., a novel species of the genus Iamia.</title>
        <authorList>
            <person name="He Y."/>
            <person name="Tian X."/>
        </authorList>
    </citation>
    <scope>NUCLEOTIDE SEQUENCE</scope>
    <source>
        <strain evidence="4">DSM 19957</strain>
    </source>
</reference>
<feature type="domain" description="UmuC" evidence="3">
    <location>
        <begin position="39"/>
        <end position="158"/>
    </location>
</feature>
<dbReference type="InterPro" id="IPR050356">
    <property type="entry name" value="SulA_CellDiv_inhibitor"/>
</dbReference>